<keyword evidence="4 7" id="KW-1133">Transmembrane helix</keyword>
<evidence type="ECO:0000313" key="10">
    <source>
        <dbReference type="Proteomes" id="UP001055712"/>
    </source>
</evidence>
<evidence type="ECO:0000256" key="7">
    <source>
        <dbReference type="RuleBase" id="RU363078"/>
    </source>
</evidence>
<keyword evidence="10" id="KW-1185">Reference proteome</keyword>
<dbReference type="GO" id="GO:0005886">
    <property type="term" value="C:plasma membrane"/>
    <property type="evidence" value="ECO:0007669"/>
    <property type="project" value="UniProtKB-SubCell"/>
</dbReference>
<accession>A0A9D4Z155</accession>
<evidence type="ECO:0000256" key="6">
    <source>
        <dbReference type="ARBA" id="ARBA00025284"/>
    </source>
</evidence>
<proteinExistence type="inferred from homology"/>
<dbReference type="GO" id="GO:0005769">
    <property type="term" value="C:early endosome"/>
    <property type="evidence" value="ECO:0007669"/>
    <property type="project" value="UniProtKB-SubCell"/>
</dbReference>
<comment type="similarity">
    <text evidence="2 7">Belongs to the NIPA (TC 2.A.7) family.</text>
</comment>
<feature type="transmembrane region" description="Helical" evidence="7">
    <location>
        <begin position="222"/>
        <end position="242"/>
    </location>
</feature>
<keyword evidence="5 7" id="KW-0472">Membrane</keyword>
<dbReference type="PANTHER" id="PTHR12570">
    <property type="match status" value="1"/>
</dbReference>
<evidence type="ECO:0000256" key="3">
    <source>
        <dbReference type="ARBA" id="ARBA00022692"/>
    </source>
</evidence>
<dbReference type="InterPro" id="IPR037185">
    <property type="entry name" value="EmrE-like"/>
</dbReference>
<dbReference type="Proteomes" id="UP001055712">
    <property type="component" value="Unassembled WGS sequence"/>
</dbReference>
<evidence type="ECO:0000256" key="5">
    <source>
        <dbReference type="ARBA" id="ARBA00023136"/>
    </source>
</evidence>
<dbReference type="Pfam" id="PF05653">
    <property type="entry name" value="Mg_trans_NIPA"/>
    <property type="match status" value="1"/>
</dbReference>
<keyword evidence="7" id="KW-0967">Endosome</keyword>
<keyword evidence="7" id="KW-0813">Transport</keyword>
<feature type="transmembrane region" description="Helical" evidence="7">
    <location>
        <begin position="158"/>
        <end position="176"/>
    </location>
</feature>
<protein>
    <recommendedName>
        <fullName evidence="7">Probable magnesium transporter</fullName>
    </recommendedName>
</protein>
<feature type="transmembrane region" description="Helical" evidence="7">
    <location>
        <begin position="81"/>
        <end position="110"/>
    </location>
</feature>
<dbReference type="GO" id="GO:0015095">
    <property type="term" value="F:magnesium ion transmembrane transporter activity"/>
    <property type="evidence" value="ECO:0007669"/>
    <property type="project" value="UniProtKB-UniRule"/>
</dbReference>
<gene>
    <name evidence="9" type="ORF">D9Q98_006298</name>
</gene>
<reference evidence="9" key="1">
    <citation type="journal article" date="2019" name="Plant J.">
        <title>Chlorella vulgaris genome assembly and annotation reveals the molecular basis for metabolic acclimation to high light conditions.</title>
        <authorList>
            <person name="Cecchin M."/>
            <person name="Marcolungo L."/>
            <person name="Rossato M."/>
            <person name="Girolomoni L."/>
            <person name="Cosentino E."/>
            <person name="Cuine S."/>
            <person name="Li-Beisson Y."/>
            <person name="Delledonne M."/>
            <person name="Ballottari M."/>
        </authorList>
    </citation>
    <scope>NUCLEOTIDE SEQUENCE</scope>
    <source>
        <strain evidence="9">211/11P</strain>
    </source>
</reference>
<comment type="function">
    <text evidence="6 7">Acts as a Mg(2+) transporter. Can also transport other divalent cations such as Fe(2+), Sr(2+), Ba(2+), Mn(2+) and Co(2+) but to a much less extent than Mg(2+).</text>
</comment>
<organism evidence="9 10">
    <name type="scientific">Chlorella vulgaris</name>
    <name type="common">Green alga</name>
    <dbReference type="NCBI Taxonomy" id="3077"/>
    <lineage>
        <taxon>Eukaryota</taxon>
        <taxon>Viridiplantae</taxon>
        <taxon>Chlorophyta</taxon>
        <taxon>core chlorophytes</taxon>
        <taxon>Trebouxiophyceae</taxon>
        <taxon>Chlorellales</taxon>
        <taxon>Chlorellaceae</taxon>
        <taxon>Chlorella clade</taxon>
        <taxon>Chlorella</taxon>
    </lineage>
</organism>
<keyword evidence="3 7" id="KW-0812">Transmembrane</keyword>
<name>A0A9D4Z155_CHLVU</name>
<evidence type="ECO:0000256" key="2">
    <source>
        <dbReference type="ARBA" id="ARBA00007001"/>
    </source>
</evidence>
<dbReference type="SUPFAM" id="SSF103481">
    <property type="entry name" value="Multidrug resistance efflux transporter EmrE"/>
    <property type="match status" value="1"/>
</dbReference>
<feature type="transmembrane region" description="Helical" evidence="7">
    <location>
        <begin position="117"/>
        <end position="138"/>
    </location>
</feature>
<comment type="subunit">
    <text evidence="7">Homodimer.</text>
</comment>
<comment type="caution">
    <text evidence="9">The sequence shown here is derived from an EMBL/GenBank/DDBJ whole genome shotgun (WGS) entry which is preliminary data.</text>
</comment>
<comment type="caution">
    <text evidence="7">Lacks conserved residue(s) required for the propagation of feature annotation.</text>
</comment>
<keyword evidence="7" id="KW-0406">Ion transport</keyword>
<evidence type="ECO:0000256" key="8">
    <source>
        <dbReference type="SAM" id="MobiDB-lite"/>
    </source>
</evidence>
<dbReference type="InterPro" id="IPR008521">
    <property type="entry name" value="Mg_trans_NIPA"/>
</dbReference>
<sequence>MDASNDAAAGGASSFSDQTIGLMLALSSSLFIGSSFVIKKRGLRRAGATGVRAGSGGFSYLLEPLWWLGLVTMALGEVANFAAYAFAPAILVTPLGAISIIISAVLAHYLLSEKLNVFGVVGCLLCIAGSLAIVLHAPPERPIASVLQMWALATQPMFLLYACCALGATLHLIWVVPPEVAASNMLVYIAICSIVGSLSVMSCKAVGIALKLTLEGDNQLVYPQTFCFAAVVVAAVVTQMNYLNRALDLFSTALVAPIYYVMFTSLTVTASLVMMRQRQTAAQLLTEASGFVTIVCGTFLLHTTKDVEVPSGTFMQLLTRGGGSGGSSNGVSALGLSSTRLAAAAAEGGDGLELGVAPPPKAAQRRGASQR</sequence>
<feature type="region of interest" description="Disordered" evidence="8">
    <location>
        <begin position="350"/>
        <end position="371"/>
    </location>
</feature>
<dbReference type="EMBL" id="SIDB01000002">
    <property type="protein sequence ID" value="KAI3436890.1"/>
    <property type="molecule type" value="Genomic_DNA"/>
</dbReference>
<evidence type="ECO:0000313" key="9">
    <source>
        <dbReference type="EMBL" id="KAI3436890.1"/>
    </source>
</evidence>
<keyword evidence="7" id="KW-0460">Magnesium</keyword>
<comment type="subcellular location">
    <subcellularLocation>
        <location evidence="7">Cell membrane</location>
        <topology evidence="7">Multi-pass membrane protein</topology>
    </subcellularLocation>
    <subcellularLocation>
        <location evidence="7">Early endosome</location>
    </subcellularLocation>
    <subcellularLocation>
        <location evidence="1">Membrane</location>
        <topology evidence="1">Multi-pass membrane protein</topology>
    </subcellularLocation>
</comment>
<reference evidence="9" key="2">
    <citation type="submission" date="2020-11" db="EMBL/GenBank/DDBJ databases">
        <authorList>
            <person name="Cecchin M."/>
            <person name="Marcolungo L."/>
            <person name="Rossato M."/>
            <person name="Girolomoni L."/>
            <person name="Cosentino E."/>
            <person name="Cuine S."/>
            <person name="Li-Beisson Y."/>
            <person name="Delledonne M."/>
            <person name="Ballottari M."/>
        </authorList>
    </citation>
    <scope>NUCLEOTIDE SEQUENCE</scope>
    <source>
        <strain evidence="9">211/11P</strain>
        <tissue evidence="9">Whole cell</tissue>
    </source>
</reference>
<dbReference type="AlphaFoldDB" id="A0A9D4Z155"/>
<feature type="transmembrane region" description="Helical" evidence="7">
    <location>
        <begin position="254"/>
        <end position="275"/>
    </location>
</feature>
<keyword evidence="7" id="KW-1003">Cell membrane</keyword>
<feature type="transmembrane region" description="Helical" evidence="7">
    <location>
        <begin position="20"/>
        <end position="38"/>
    </location>
</feature>
<evidence type="ECO:0000256" key="4">
    <source>
        <dbReference type="ARBA" id="ARBA00022989"/>
    </source>
</evidence>
<dbReference type="PANTHER" id="PTHR12570:SF91">
    <property type="entry name" value="MAGNESIUM TRANSPORTER-RELATED"/>
    <property type="match status" value="1"/>
</dbReference>
<evidence type="ECO:0000256" key="1">
    <source>
        <dbReference type="ARBA" id="ARBA00004141"/>
    </source>
</evidence>
<dbReference type="OrthoDB" id="6428174at2759"/>
<feature type="transmembrane region" description="Helical" evidence="7">
    <location>
        <begin position="188"/>
        <end position="210"/>
    </location>
</feature>